<organism evidence="5 6">
    <name type="scientific">Prorocentrum cordatum</name>
    <dbReference type="NCBI Taxonomy" id="2364126"/>
    <lineage>
        <taxon>Eukaryota</taxon>
        <taxon>Sar</taxon>
        <taxon>Alveolata</taxon>
        <taxon>Dinophyceae</taxon>
        <taxon>Prorocentrales</taxon>
        <taxon>Prorocentraceae</taxon>
        <taxon>Prorocentrum</taxon>
    </lineage>
</organism>
<evidence type="ECO:0000313" key="6">
    <source>
        <dbReference type="Proteomes" id="UP001189429"/>
    </source>
</evidence>
<evidence type="ECO:0000256" key="4">
    <source>
        <dbReference type="ARBA" id="ARBA00023004"/>
    </source>
</evidence>
<dbReference type="InterPro" id="IPR036396">
    <property type="entry name" value="Cyt_P450_sf"/>
</dbReference>
<proteinExistence type="inferred from homology"/>
<dbReference type="EMBL" id="CAUYUJ010008380">
    <property type="protein sequence ID" value="CAK0823778.1"/>
    <property type="molecule type" value="Genomic_DNA"/>
</dbReference>
<sequence>MRNVPRLRGGAHPILGILPVLLRNLKRLNDYFEENSCGMAVAQWTGPVWEPQGLWVVVRSPEVVRHVLKDGFDQITKSSPRDDWLMHLFTQFLGSGIFTLRHGSGASDGGAAWKEQRKIAANIWLRCRAYRPLGNFNSNMADVFIAKAKNLRNCLKSGQVVDMQLCFFNFTMDSIMKIFFGEDGDTIAGKPNAFGAAFDDAHRSFFQYFLTSLPFLQLSDFFPWPFGGKDGLLMWWHGRLSRVYQQFVSSVSDLDTESERIIEKCRADPALSTRKDLLALFLQAAKREGSTVCQSTQYLRDVVLNFVIAGRDTTACTLSWMFYISEGCPAAWARPTSWQHPNLLSTHPDIQRRILEEVDRCAPLGTEPTLSQLHASNMPQLHALLYEALRLYPPVPLDIKEASEDLTLPDGSRLPKGCRIMYMPWAMGRDPELYPQPETVRLERWIPFKQPQPHEFPVFQAGPRICLGMDMAIFEAKLVACMLLQEFSFTLLQGEEEKIHYSPAITMSICNSKDQDSHNLWLVPQQRGGSPVAGA</sequence>
<dbReference type="InterPro" id="IPR001128">
    <property type="entry name" value="Cyt_P450"/>
</dbReference>
<dbReference type="Gene3D" id="1.10.630.10">
    <property type="entry name" value="Cytochrome P450"/>
    <property type="match status" value="1"/>
</dbReference>
<dbReference type="Pfam" id="PF00067">
    <property type="entry name" value="p450"/>
    <property type="match status" value="2"/>
</dbReference>
<dbReference type="SUPFAM" id="SSF48264">
    <property type="entry name" value="Cytochrome P450"/>
    <property type="match status" value="1"/>
</dbReference>
<dbReference type="PANTHER" id="PTHR24296">
    <property type="entry name" value="CYTOCHROME P450"/>
    <property type="match status" value="1"/>
</dbReference>
<evidence type="ECO:0000313" key="5">
    <source>
        <dbReference type="EMBL" id="CAK0823778.1"/>
    </source>
</evidence>
<keyword evidence="4" id="KW-0408">Iron</keyword>
<dbReference type="Proteomes" id="UP001189429">
    <property type="component" value="Unassembled WGS sequence"/>
</dbReference>
<comment type="similarity">
    <text evidence="1">Belongs to the cytochrome P450 family.</text>
</comment>
<evidence type="ECO:0000256" key="2">
    <source>
        <dbReference type="ARBA" id="ARBA00022723"/>
    </source>
</evidence>
<keyword evidence="6" id="KW-1185">Reference proteome</keyword>
<accession>A0ABN9RZ59</accession>
<protein>
    <recommendedName>
        <fullName evidence="7">Cytochrome P450</fullName>
    </recommendedName>
</protein>
<reference evidence="5" key="1">
    <citation type="submission" date="2023-10" db="EMBL/GenBank/DDBJ databases">
        <authorList>
            <person name="Chen Y."/>
            <person name="Shah S."/>
            <person name="Dougan E. K."/>
            <person name="Thang M."/>
            <person name="Chan C."/>
        </authorList>
    </citation>
    <scope>NUCLEOTIDE SEQUENCE [LARGE SCALE GENOMIC DNA]</scope>
</reference>
<keyword evidence="2" id="KW-0479">Metal-binding</keyword>
<evidence type="ECO:0000256" key="3">
    <source>
        <dbReference type="ARBA" id="ARBA00023002"/>
    </source>
</evidence>
<evidence type="ECO:0008006" key="7">
    <source>
        <dbReference type="Google" id="ProtNLM"/>
    </source>
</evidence>
<keyword evidence="3" id="KW-0560">Oxidoreductase</keyword>
<gene>
    <name evidence="5" type="ORF">PCOR1329_LOCUS24360</name>
</gene>
<name>A0ABN9RZ59_9DINO</name>
<feature type="non-terminal residue" evidence="5">
    <location>
        <position position="535"/>
    </location>
</feature>
<dbReference type="InterPro" id="IPR002401">
    <property type="entry name" value="Cyt_P450_E_grp-I"/>
</dbReference>
<evidence type="ECO:0000256" key="1">
    <source>
        <dbReference type="ARBA" id="ARBA00010617"/>
    </source>
</evidence>
<dbReference type="PRINTS" id="PR00385">
    <property type="entry name" value="P450"/>
</dbReference>
<dbReference type="PRINTS" id="PR00463">
    <property type="entry name" value="EP450I"/>
</dbReference>
<comment type="caution">
    <text evidence="5">The sequence shown here is derived from an EMBL/GenBank/DDBJ whole genome shotgun (WGS) entry which is preliminary data.</text>
</comment>